<feature type="region of interest" description="Disordered" evidence="5">
    <location>
        <begin position="430"/>
        <end position="449"/>
    </location>
</feature>
<dbReference type="Gene3D" id="3.40.50.1000">
    <property type="entry name" value="HAD superfamily/HAD-like"/>
    <property type="match status" value="2"/>
</dbReference>
<dbReference type="AlphaFoldDB" id="A0A7J6MLW6"/>
<dbReference type="InterPro" id="IPR023214">
    <property type="entry name" value="HAD_sf"/>
</dbReference>
<keyword evidence="7" id="KW-1185">Reference proteome</keyword>
<evidence type="ECO:0000256" key="2">
    <source>
        <dbReference type="ARBA" id="ARBA00022692"/>
    </source>
</evidence>
<organism evidence="6 7">
    <name type="scientific">Perkinsus chesapeaki</name>
    <name type="common">Clam parasite</name>
    <name type="synonym">Perkinsus andrewsi</name>
    <dbReference type="NCBI Taxonomy" id="330153"/>
    <lineage>
        <taxon>Eukaryota</taxon>
        <taxon>Sar</taxon>
        <taxon>Alveolata</taxon>
        <taxon>Perkinsozoa</taxon>
        <taxon>Perkinsea</taxon>
        <taxon>Perkinsida</taxon>
        <taxon>Perkinsidae</taxon>
        <taxon>Perkinsus</taxon>
    </lineage>
</organism>
<keyword evidence="2" id="KW-0812">Transmembrane</keyword>
<evidence type="ECO:0000313" key="6">
    <source>
        <dbReference type="EMBL" id="KAF4672337.1"/>
    </source>
</evidence>
<proteinExistence type="predicted"/>
<gene>
    <name evidence="6" type="ORF">FOL47_000645</name>
</gene>
<dbReference type="EMBL" id="JAAPAO010000112">
    <property type="protein sequence ID" value="KAF4672337.1"/>
    <property type="molecule type" value="Genomic_DNA"/>
</dbReference>
<comment type="caution">
    <text evidence="6">The sequence shown here is derived from an EMBL/GenBank/DDBJ whole genome shotgun (WGS) entry which is preliminary data.</text>
</comment>
<evidence type="ECO:0000256" key="5">
    <source>
        <dbReference type="SAM" id="MobiDB-lite"/>
    </source>
</evidence>
<dbReference type="InterPro" id="IPR023299">
    <property type="entry name" value="ATPase_P-typ_cyto_dom_N"/>
</dbReference>
<feature type="region of interest" description="Disordered" evidence="5">
    <location>
        <begin position="522"/>
        <end position="606"/>
    </location>
</feature>
<evidence type="ECO:0000256" key="4">
    <source>
        <dbReference type="ARBA" id="ARBA00023136"/>
    </source>
</evidence>
<dbReference type="InterPro" id="IPR036412">
    <property type="entry name" value="HAD-like_sf"/>
</dbReference>
<comment type="subcellular location">
    <subcellularLocation>
        <location evidence="1">Membrane</location>
    </subcellularLocation>
</comment>
<dbReference type="PANTHER" id="PTHR24092:SF150">
    <property type="entry name" value="PHOSPHOLIPID-TRANSPORTING ATPASE"/>
    <property type="match status" value="1"/>
</dbReference>
<feature type="compositionally biased region" description="Gly residues" evidence="5">
    <location>
        <begin position="439"/>
        <end position="448"/>
    </location>
</feature>
<dbReference type="SUPFAM" id="SSF81660">
    <property type="entry name" value="Metal cation-transporting ATPase, ATP-binding domain N"/>
    <property type="match status" value="1"/>
</dbReference>
<keyword evidence="4" id="KW-0472">Membrane</keyword>
<sequence length="606" mass="66396">VTLEIVKYFQGRFVSSDEHMKDKGGHRTATSNSSTLIEELGSVTHLFSDKTGTLTENLMIFTNPNPDKHVSAEFDTDTFKKAVMNNNKEDKEDGILLLLGLCLCHSVLIKDTSSSTITSSTTTIGSESLYDASSPDELALVAGARHLGFEFISRPTPDTIRIKLTNEFAKEVININDDIIDVELLEVLEFDNDRKRMSVLIKILTHNKYGSISHPLDGRTLLLIKGADSSMIEVSEGKEGGSNDELEGVLDVLAADGLRTLVYGIRDLTNDNIFIEGWRKDYNNIRGMIGGNDKDKALRECINNIERDIHIVGCTGIEDKLQDYVSETISDLQEAGIKIWVLTGDKIETAINIALLIDSDNITTTMPGGGAVISSLKGFGFDEVSRVDRIGKYRSSIDIPLQDYIENSTDEVVAPIAEDRSDKDKVVISKGASTTRDGGQQGGGGGDGRVTLIPVMHGSKHDWIKEVFEALPLDDNAPQYVSVNDGIVRTGDVIGFNDNTGIYEASGDKKDMMLGFDNRHEGVEEEGKPIRPHNMEQEGRGGQPTTEDDEETPFSRDNSEDEERGSMDNDNNEDNIKGGDDNDDVVAAADTTDESGMDYDSGYEDD</sequence>
<reference evidence="6 7" key="1">
    <citation type="submission" date="2020-04" db="EMBL/GenBank/DDBJ databases">
        <title>Perkinsus chesapeaki whole genome sequence.</title>
        <authorList>
            <person name="Bogema D.R."/>
        </authorList>
    </citation>
    <scope>NUCLEOTIDE SEQUENCE [LARGE SCALE GENOMIC DNA]</scope>
    <source>
        <strain evidence="6">ATCC PRA-425</strain>
    </source>
</reference>
<accession>A0A7J6MLW6</accession>
<dbReference type="PANTHER" id="PTHR24092">
    <property type="entry name" value="PROBABLE PHOSPHOLIPID-TRANSPORTING ATPASE"/>
    <property type="match status" value="1"/>
</dbReference>
<name>A0A7J6MLW6_PERCH</name>
<feature type="compositionally biased region" description="Basic and acidic residues" evidence="5">
    <location>
        <begin position="522"/>
        <end position="539"/>
    </location>
</feature>
<dbReference type="InterPro" id="IPR018303">
    <property type="entry name" value="ATPase_P-typ_P_site"/>
</dbReference>
<feature type="non-terminal residue" evidence="6">
    <location>
        <position position="1"/>
    </location>
</feature>
<keyword evidence="3" id="KW-1133">Transmembrane helix</keyword>
<dbReference type="OrthoDB" id="377733at2759"/>
<dbReference type="GO" id="GO:0045332">
    <property type="term" value="P:phospholipid translocation"/>
    <property type="evidence" value="ECO:0007669"/>
    <property type="project" value="TreeGrafter"/>
</dbReference>
<dbReference type="GO" id="GO:0005886">
    <property type="term" value="C:plasma membrane"/>
    <property type="evidence" value="ECO:0007669"/>
    <property type="project" value="TreeGrafter"/>
</dbReference>
<dbReference type="SUPFAM" id="SSF56784">
    <property type="entry name" value="HAD-like"/>
    <property type="match status" value="1"/>
</dbReference>
<evidence type="ECO:0000256" key="3">
    <source>
        <dbReference type="ARBA" id="ARBA00022989"/>
    </source>
</evidence>
<dbReference type="Proteomes" id="UP000591131">
    <property type="component" value="Unassembled WGS sequence"/>
</dbReference>
<evidence type="ECO:0000313" key="7">
    <source>
        <dbReference type="Proteomes" id="UP000591131"/>
    </source>
</evidence>
<protein>
    <recommendedName>
        <fullName evidence="8">Copper-transporting ATPase</fullName>
    </recommendedName>
</protein>
<evidence type="ECO:0008006" key="8">
    <source>
        <dbReference type="Google" id="ProtNLM"/>
    </source>
</evidence>
<dbReference type="PROSITE" id="PS00154">
    <property type="entry name" value="ATPASE_E1_E2"/>
    <property type="match status" value="1"/>
</dbReference>
<feature type="compositionally biased region" description="Acidic residues" evidence="5">
    <location>
        <begin position="591"/>
        <end position="606"/>
    </location>
</feature>
<evidence type="ECO:0000256" key="1">
    <source>
        <dbReference type="ARBA" id="ARBA00004370"/>
    </source>
</evidence>
<dbReference type="Gene3D" id="3.40.1110.10">
    <property type="entry name" value="Calcium-transporting ATPase, cytoplasmic domain N"/>
    <property type="match status" value="2"/>
</dbReference>
<dbReference type="GO" id="GO:0000166">
    <property type="term" value="F:nucleotide binding"/>
    <property type="evidence" value="ECO:0007669"/>
    <property type="project" value="InterPro"/>
</dbReference>
<dbReference type="GO" id="GO:0140326">
    <property type="term" value="F:ATPase-coupled intramembrane lipid transporter activity"/>
    <property type="evidence" value="ECO:0007669"/>
    <property type="project" value="TreeGrafter"/>
</dbReference>
<dbReference type="Pfam" id="PF13246">
    <property type="entry name" value="Cation_ATPase"/>
    <property type="match status" value="1"/>
</dbReference>